<accession>A0A1S1LBY6</accession>
<protein>
    <recommendedName>
        <fullName evidence="2">PknH-like extracellular domain-containing protein</fullName>
    </recommendedName>
</protein>
<dbReference type="Gene3D" id="3.40.1000.70">
    <property type="entry name" value="PknH-like extracellular domain"/>
    <property type="match status" value="1"/>
</dbReference>
<comment type="caution">
    <text evidence="3">The sequence shown here is derived from an EMBL/GenBank/DDBJ whole genome shotgun (WGS) entry which is preliminary data.</text>
</comment>
<evidence type="ECO:0000313" key="4">
    <source>
        <dbReference type="Proteomes" id="UP000179616"/>
    </source>
</evidence>
<dbReference type="PROSITE" id="PS51257">
    <property type="entry name" value="PROKAR_LIPOPROTEIN"/>
    <property type="match status" value="1"/>
</dbReference>
<dbReference type="InterPro" id="IPR038232">
    <property type="entry name" value="PknH-like_Extracell_sf"/>
</dbReference>
<dbReference type="AlphaFoldDB" id="A0A1S1LBY6"/>
<dbReference type="EMBL" id="MLIK01000003">
    <property type="protein sequence ID" value="OHU31696.1"/>
    <property type="molecule type" value="Genomic_DNA"/>
</dbReference>
<organism evidence="3 4">
    <name type="scientific">Mycobacteroides franklinii</name>
    <dbReference type="NCBI Taxonomy" id="948102"/>
    <lineage>
        <taxon>Bacteria</taxon>
        <taxon>Bacillati</taxon>
        <taxon>Actinomycetota</taxon>
        <taxon>Actinomycetes</taxon>
        <taxon>Mycobacteriales</taxon>
        <taxon>Mycobacteriaceae</taxon>
        <taxon>Mycobacteroides</taxon>
    </lineage>
</organism>
<sequence length="233" mass="24358">MIRALQATVGLSVALLVGCSNPAEGHADRTAHTGPEQALPSSSELSQALDMQMRPDAAVRVGGADLLRDSSRAVPQGCTGVAHSGDHQTYKDAHLDAVTQGSWITSGDGDPTHAIITVAEFSSPQDTHAWYLSTAADWQRCQGITVTERTKSFTFADGIERVEESAGSLNAELLFLTKEGLSTPMPHSRAVTAVSRYAVDVEVLGRAHPGADTLGAAAEAIARLVAGKITSVS</sequence>
<evidence type="ECO:0000256" key="1">
    <source>
        <dbReference type="SAM" id="MobiDB-lite"/>
    </source>
</evidence>
<dbReference type="Proteomes" id="UP000179616">
    <property type="component" value="Unassembled WGS sequence"/>
</dbReference>
<evidence type="ECO:0000259" key="2">
    <source>
        <dbReference type="Pfam" id="PF14032"/>
    </source>
</evidence>
<proteinExistence type="predicted"/>
<reference evidence="3 4" key="1">
    <citation type="submission" date="2016-10" db="EMBL/GenBank/DDBJ databases">
        <title>Evaluation of Human, Veterinary and Environmental Mycobacterium chelonae Isolates by Core Genome Phylogenomic Analysis, Targeted Gene Comparison, and Anti-microbial Susceptibility Patterns: A Tale of Mistaken Identities.</title>
        <authorList>
            <person name="Fogelson S.B."/>
            <person name="Camus A.C."/>
            <person name="Lorenz W."/>
            <person name="Vasireddy R."/>
            <person name="Vasireddy S."/>
            <person name="Smith T."/>
            <person name="Brown-Elliott B.A."/>
            <person name="Wallace R.J.Jr."/>
            <person name="Hasan N.A."/>
            <person name="Reischl U."/>
            <person name="Sanchez S."/>
        </authorList>
    </citation>
    <scope>NUCLEOTIDE SEQUENCE [LARGE SCALE GENOMIC DNA]</scope>
    <source>
        <strain evidence="3 4">1559</strain>
    </source>
</reference>
<evidence type="ECO:0000313" key="3">
    <source>
        <dbReference type="EMBL" id="OHU31696.1"/>
    </source>
</evidence>
<dbReference type="RefSeq" id="WP_070934933.1">
    <property type="nucleotide sequence ID" value="NZ_MLIK01000003.1"/>
</dbReference>
<name>A0A1S1LBY6_9MYCO</name>
<dbReference type="InterPro" id="IPR026954">
    <property type="entry name" value="PknH-like_Extracell"/>
</dbReference>
<dbReference type="OrthoDB" id="4736430at2"/>
<feature type="domain" description="PknH-like extracellular" evidence="2">
    <location>
        <begin position="34"/>
        <end position="223"/>
    </location>
</feature>
<feature type="region of interest" description="Disordered" evidence="1">
    <location>
        <begin position="25"/>
        <end position="44"/>
    </location>
</feature>
<dbReference type="Pfam" id="PF14032">
    <property type="entry name" value="PknH_C"/>
    <property type="match status" value="1"/>
</dbReference>
<dbReference type="GeneID" id="57165229"/>
<gene>
    <name evidence="3" type="ORF">BKG76_00315</name>
</gene>